<dbReference type="STRING" id="237561.A0A1D8PKD0"/>
<dbReference type="OrthoDB" id="8093034at2759"/>
<evidence type="ECO:0000313" key="5">
    <source>
        <dbReference type="CGD" id="CAL0000199799"/>
    </source>
</evidence>
<dbReference type="KEGG" id="cal:CAALFM_C305880CA"/>
<dbReference type="InterPro" id="IPR012677">
    <property type="entry name" value="Nucleotide-bd_a/b_plait_sf"/>
</dbReference>
<dbReference type="AlphaFoldDB" id="A0A1D8PKD0"/>
<dbReference type="FunCoup" id="A0A1D8PKD0">
    <property type="interactions" value="872"/>
</dbReference>
<evidence type="ECO:0000256" key="3">
    <source>
        <dbReference type="SAM" id="MobiDB-lite"/>
    </source>
</evidence>
<dbReference type="Pfam" id="PF00076">
    <property type="entry name" value="RRM_1"/>
    <property type="match status" value="3"/>
</dbReference>
<dbReference type="RefSeq" id="XP_716609.1">
    <property type="nucleotide sequence ID" value="XM_711516.1"/>
</dbReference>
<dbReference type="EMBL" id="CP017625">
    <property type="protein sequence ID" value="AOW28596.1"/>
    <property type="molecule type" value="Genomic_DNA"/>
</dbReference>
<feature type="compositionally biased region" description="Polar residues" evidence="3">
    <location>
        <begin position="335"/>
        <end position="354"/>
    </location>
</feature>
<organism evidence="6 7">
    <name type="scientific">Candida albicans (strain SC5314 / ATCC MYA-2876)</name>
    <name type="common">Yeast</name>
    <dbReference type="NCBI Taxonomy" id="237561"/>
    <lineage>
        <taxon>Eukaryota</taxon>
        <taxon>Fungi</taxon>
        <taxon>Dikarya</taxon>
        <taxon>Ascomycota</taxon>
        <taxon>Saccharomycotina</taxon>
        <taxon>Pichiomycetes</taxon>
        <taxon>Debaryomycetaceae</taxon>
        <taxon>Candida/Lodderomyces clade</taxon>
        <taxon>Candida</taxon>
    </lineage>
</organism>
<feature type="compositionally biased region" description="Low complexity" evidence="3">
    <location>
        <begin position="323"/>
        <end position="334"/>
    </location>
</feature>
<feature type="domain" description="RRM" evidence="4">
    <location>
        <begin position="412"/>
        <end position="484"/>
    </location>
</feature>
<keyword evidence="1 2" id="KW-0694">RNA-binding</keyword>
<dbReference type="eggNOG" id="KOG0118">
    <property type="taxonomic scope" value="Eukaryota"/>
</dbReference>
<feature type="region of interest" description="Disordered" evidence="3">
    <location>
        <begin position="1"/>
        <end position="72"/>
    </location>
</feature>
<evidence type="ECO:0000313" key="6">
    <source>
        <dbReference type="EMBL" id="AOW28596.1"/>
    </source>
</evidence>
<feature type="domain" description="RRM" evidence="4">
    <location>
        <begin position="173"/>
        <end position="251"/>
    </location>
</feature>
<dbReference type="InterPro" id="IPR003954">
    <property type="entry name" value="RRM_euk-type"/>
</dbReference>
<dbReference type="Proteomes" id="UP000000559">
    <property type="component" value="Chromosome 3"/>
</dbReference>
<reference evidence="6 7" key="1">
    <citation type="journal article" date="2004" name="Proc. Natl. Acad. Sci. U.S.A.">
        <title>The diploid genome sequence of Candida albicans.</title>
        <authorList>
            <person name="Jones T."/>
            <person name="Federspiel N.A."/>
            <person name="Chibana H."/>
            <person name="Dungan J."/>
            <person name="Kalman S."/>
            <person name="Magee B.B."/>
            <person name="Newport G."/>
            <person name="Thorstenson Y.R."/>
            <person name="Agabian N."/>
            <person name="Magee P.T."/>
            <person name="Davis R.W."/>
            <person name="Scherer S."/>
        </authorList>
    </citation>
    <scope>NUCLEOTIDE SEQUENCE [LARGE SCALE GENOMIC DNA]</scope>
    <source>
        <strain evidence="7">SC5314 / ATCC MYA-2876</strain>
    </source>
</reference>
<reference evidence="6 7" key="3">
    <citation type="journal article" date="2013" name="Genome Biol.">
        <title>Assembly of a phased diploid Candida albicans genome facilitates allele-specific measurements and provides a simple model for repeat and indel structure.</title>
        <authorList>
            <person name="Muzzey D."/>
            <person name="Schwartz K."/>
            <person name="Weissman J.S."/>
            <person name="Sherlock G."/>
        </authorList>
    </citation>
    <scope>NUCLEOTIDE SEQUENCE [LARGE SCALE GENOMIC DNA]</scope>
    <source>
        <strain evidence="7">SC5314 / ATCC MYA-2876</strain>
    </source>
</reference>
<dbReference type="InParanoid" id="A0A1D8PKD0"/>
<dbReference type="InterPro" id="IPR050825">
    <property type="entry name" value="RBM42_RBP45_47-like"/>
</dbReference>
<dbReference type="SUPFAM" id="SSF54928">
    <property type="entry name" value="RNA-binding domain, RBD"/>
    <property type="match status" value="3"/>
</dbReference>
<dbReference type="GeneID" id="3641737"/>
<dbReference type="GO" id="GO:0003729">
    <property type="term" value="F:mRNA binding"/>
    <property type="evidence" value="ECO:0007669"/>
    <property type="project" value="InterPro"/>
</dbReference>
<evidence type="ECO:0000259" key="4">
    <source>
        <dbReference type="PROSITE" id="PS50102"/>
    </source>
</evidence>
<name>A0A1D8PKD0_CANAL</name>
<feature type="compositionally biased region" description="Low complexity" evidence="3">
    <location>
        <begin position="270"/>
        <end position="301"/>
    </location>
</feature>
<feature type="compositionally biased region" description="Polar residues" evidence="3">
    <location>
        <begin position="302"/>
        <end position="312"/>
    </location>
</feature>
<dbReference type="VEuPathDB" id="FungiDB:C3_05880C_A"/>
<protein>
    <recommendedName>
        <fullName evidence="4">RRM domain-containing protein</fullName>
    </recommendedName>
</protein>
<dbReference type="InterPro" id="IPR035979">
    <property type="entry name" value="RBD_domain_sf"/>
</dbReference>
<gene>
    <name evidence="6" type="ordered locus">CAALFM_C305880CA</name>
    <name evidence="5" type="ordered locus">orf19.7368</name>
</gene>
<dbReference type="PANTHER" id="PTHR47640:SF5">
    <property type="entry name" value="RRM DOMAIN-CONTAINING PROTEIN"/>
    <property type="match status" value="1"/>
</dbReference>
<dbReference type="OMA" id="RINWASK"/>
<dbReference type="PROSITE" id="PS50102">
    <property type="entry name" value="RRM"/>
    <property type="match status" value="3"/>
</dbReference>
<dbReference type="FunFam" id="3.30.70.330:FF:000764">
    <property type="entry name" value="Poly(A) binding protein"/>
    <property type="match status" value="1"/>
</dbReference>
<dbReference type="GO" id="GO:1990904">
    <property type="term" value="C:ribonucleoprotein complex"/>
    <property type="evidence" value="ECO:0000318"/>
    <property type="project" value="GO_Central"/>
</dbReference>
<dbReference type="SMR" id="A0A1D8PKD0"/>
<evidence type="ECO:0000256" key="2">
    <source>
        <dbReference type="PROSITE-ProRule" id="PRU00176"/>
    </source>
</evidence>
<feature type="domain" description="RRM" evidence="4">
    <location>
        <begin position="79"/>
        <end position="157"/>
    </location>
</feature>
<feature type="compositionally biased region" description="Low complexity" evidence="3">
    <location>
        <begin position="1"/>
        <end position="57"/>
    </location>
</feature>
<dbReference type="InterPro" id="IPR000504">
    <property type="entry name" value="RRM_dom"/>
</dbReference>
<keyword evidence="7" id="KW-1185">Reference proteome</keyword>
<dbReference type="SMART" id="SM00360">
    <property type="entry name" value="RRM"/>
    <property type="match status" value="3"/>
</dbReference>
<dbReference type="GO" id="GO:0003723">
    <property type="term" value="F:RNA binding"/>
    <property type="evidence" value="ECO:0000318"/>
    <property type="project" value="GO_Central"/>
</dbReference>
<feature type="region of interest" description="Disordered" evidence="3">
    <location>
        <begin position="255"/>
        <end position="367"/>
    </location>
</feature>
<proteinExistence type="predicted"/>
<dbReference type="Gene3D" id="3.30.70.330">
    <property type="match status" value="3"/>
</dbReference>
<dbReference type="PANTHER" id="PTHR47640">
    <property type="entry name" value="TRNA SELENOCYSTEINE 1-ASSOCIATED PROTEIN 1-RELATED-RELATED"/>
    <property type="match status" value="1"/>
</dbReference>
<dbReference type="FunFam" id="3.30.70.330:FF:000599">
    <property type="entry name" value="Poly(A) binding protein"/>
    <property type="match status" value="1"/>
</dbReference>
<evidence type="ECO:0000256" key="1">
    <source>
        <dbReference type="ARBA" id="ARBA00022884"/>
    </source>
</evidence>
<accession>A0A1D8PKD0</accession>
<evidence type="ECO:0000313" key="7">
    <source>
        <dbReference type="Proteomes" id="UP000000559"/>
    </source>
</evidence>
<feature type="compositionally biased region" description="Polar residues" evidence="3">
    <location>
        <begin position="488"/>
        <end position="498"/>
    </location>
</feature>
<dbReference type="SMART" id="SM00361">
    <property type="entry name" value="RRM_1"/>
    <property type="match status" value="3"/>
</dbReference>
<reference evidence="6 7" key="2">
    <citation type="journal article" date="2007" name="Genome Biol.">
        <title>Assembly of the Candida albicans genome into sixteen supercontigs aligned on the eight chromosomes.</title>
        <authorList>
            <person name="van het Hoog M."/>
            <person name="Rast T.J."/>
            <person name="Martchenko M."/>
            <person name="Grindle S."/>
            <person name="Dignard D."/>
            <person name="Hogues H."/>
            <person name="Cuomo C."/>
            <person name="Berriman M."/>
            <person name="Scherer S."/>
            <person name="Magee B.B."/>
            <person name="Whiteway M."/>
            <person name="Chibana H."/>
            <person name="Nantel A."/>
            <person name="Magee P.T."/>
        </authorList>
    </citation>
    <scope>GENOME REANNOTATION</scope>
    <source>
        <strain evidence="7">SC5314 / ATCC MYA-2876</strain>
    </source>
</reference>
<dbReference type="CGD" id="CAL0000199799">
    <property type="gene designation" value="orf19.7368"/>
</dbReference>
<feature type="region of interest" description="Disordered" evidence="3">
    <location>
        <begin position="488"/>
        <end position="510"/>
    </location>
</feature>
<sequence>MSEPTQDQPQEQQSQEQQQQEQQQQQQQQQQQEHQPEQQQSTESSENESQQAQQPSSQDDEKQVNAASAKEGGREVSNKILYVGNLPKSASEETIQELFSVGGNPVKTIKILNDKNKAGFNYAFIEYDTNEVADMALNTLNGRLVDDVEIKVNWAFQSAAIAGNPNNTEEPLFNIFVGDLSPEVNDEGLRNAFSKFESLKQAHVMWDMQTSRSRGYGFVTFGNQSDAELALQTMNGEWLCGRAIRCNWASHKQQQQQQHYNNQHGGGYSRGYRNNNGGNNNNRQFRQFNNINNGNNNGFSQPLVNNNPQFIGQQPPQPDQHQHQQQQQQQQQQQSVNGANGVPQQMLQGLTNGNLGPGTPINGSNNAAGGFNNNGTAGNVAGAPVAGGPGAIPVMSPQSYDIVLRQTPSWQTTVYLGNIAHFTQQQELIPLLQNFGFIVDFKFHPERGCAFVKYDTHERAALAIIQLAGFNLNGRPLKCGWGKERPPQFQNFPRNGNMHQVPMYGPGGRP</sequence>
<dbReference type="FunFam" id="3.30.70.330:FF:000804">
    <property type="entry name" value="Poly(A) binding protein"/>
    <property type="match status" value="1"/>
</dbReference>